<comment type="caution">
    <text evidence="2">The sequence shown here is derived from an EMBL/GenBank/DDBJ whole genome shotgun (WGS) entry which is preliminary data.</text>
</comment>
<protein>
    <submittedName>
        <fullName evidence="2">Polysaccharide pyruvyl transferase family protein</fullName>
    </submittedName>
</protein>
<dbReference type="GO" id="GO:0016740">
    <property type="term" value="F:transferase activity"/>
    <property type="evidence" value="ECO:0007669"/>
    <property type="project" value="UniProtKB-KW"/>
</dbReference>
<dbReference type="EMBL" id="JBHSGW010000004">
    <property type="protein sequence ID" value="MFC4739517.1"/>
    <property type="molecule type" value="Genomic_DNA"/>
</dbReference>
<proteinExistence type="predicted"/>
<keyword evidence="3" id="KW-1185">Reference proteome</keyword>
<organism evidence="2 3">
    <name type="scientific">Flavobacterium ponti</name>
    <dbReference type="NCBI Taxonomy" id="665133"/>
    <lineage>
        <taxon>Bacteria</taxon>
        <taxon>Pseudomonadati</taxon>
        <taxon>Bacteroidota</taxon>
        <taxon>Flavobacteriia</taxon>
        <taxon>Flavobacteriales</taxon>
        <taxon>Flavobacteriaceae</taxon>
        <taxon>Flavobacterium</taxon>
    </lineage>
</organism>
<evidence type="ECO:0000313" key="2">
    <source>
        <dbReference type="EMBL" id="MFC4739517.1"/>
    </source>
</evidence>
<accession>A0ABV9P1V1</accession>
<evidence type="ECO:0000313" key="3">
    <source>
        <dbReference type="Proteomes" id="UP001595885"/>
    </source>
</evidence>
<sequence length="335" mass="38672">MFLQKFKSQNSFSFLKGNTAKKAFVFLAADYGNLGDVAITYAQTQFLKNSLQGYEVIDVPISKTLEGISMIKKTIKNSDIVTTVGGGNFGDLYDQIEFYRQLVVESFPNNKVVSFPQTMDFSNSEKGKKALMQAKKCYSKHKNMIFIAREQMSFNMMQDNFTNNTIILTPDIVMSLNKMKPELERKGVVLCLRDDDEKLLKPNEKAKLLELVDENFEVKSNYDTHINKNNLSIEERIDELDKIWTAFKKAELVITDRLHGMIFCYITKTPCLVFQNNNHKVKGSYQWIKDKSNIKLIDNFSESEINDFLKNQEFSELNFQTLKHDFNVLTNLLNS</sequence>
<keyword evidence="2" id="KW-0808">Transferase</keyword>
<dbReference type="InterPro" id="IPR007345">
    <property type="entry name" value="Polysacch_pyruvyl_Trfase"/>
</dbReference>
<evidence type="ECO:0000259" key="1">
    <source>
        <dbReference type="Pfam" id="PF04230"/>
    </source>
</evidence>
<name>A0ABV9P1V1_9FLAO</name>
<dbReference type="Proteomes" id="UP001595885">
    <property type="component" value="Unassembled WGS sequence"/>
</dbReference>
<dbReference type="Pfam" id="PF04230">
    <property type="entry name" value="PS_pyruv_trans"/>
    <property type="match status" value="1"/>
</dbReference>
<gene>
    <name evidence="2" type="ORF">ACFO3U_05875</name>
</gene>
<reference evidence="3" key="1">
    <citation type="journal article" date="2019" name="Int. J. Syst. Evol. Microbiol.">
        <title>The Global Catalogue of Microorganisms (GCM) 10K type strain sequencing project: providing services to taxonomists for standard genome sequencing and annotation.</title>
        <authorList>
            <consortium name="The Broad Institute Genomics Platform"/>
            <consortium name="The Broad Institute Genome Sequencing Center for Infectious Disease"/>
            <person name="Wu L."/>
            <person name="Ma J."/>
        </authorList>
    </citation>
    <scope>NUCLEOTIDE SEQUENCE [LARGE SCALE GENOMIC DNA]</scope>
    <source>
        <strain evidence="3">CCUG 50349</strain>
    </source>
</reference>
<dbReference type="RefSeq" id="WP_379739122.1">
    <property type="nucleotide sequence ID" value="NZ_JBHSGW010000004.1"/>
</dbReference>
<feature type="domain" description="Polysaccharide pyruvyl transferase" evidence="1">
    <location>
        <begin position="33"/>
        <end position="277"/>
    </location>
</feature>